<accession>A0AAV3QCK1</accession>
<dbReference type="EMBL" id="BAABME010020521">
    <property type="protein sequence ID" value="GAA0160656.1"/>
    <property type="molecule type" value="Genomic_DNA"/>
</dbReference>
<reference evidence="2 3" key="1">
    <citation type="submission" date="2024-01" db="EMBL/GenBank/DDBJ databases">
        <title>The complete chloroplast genome sequence of Lithospermum erythrorhizon: insights into the phylogenetic relationship among Boraginaceae species and the maternal lineages of purple gromwells.</title>
        <authorList>
            <person name="Okada T."/>
            <person name="Watanabe K."/>
        </authorList>
    </citation>
    <scope>NUCLEOTIDE SEQUENCE [LARGE SCALE GENOMIC DNA]</scope>
</reference>
<evidence type="ECO:0000313" key="2">
    <source>
        <dbReference type="EMBL" id="GAA0160656.1"/>
    </source>
</evidence>
<comment type="caution">
    <text evidence="2">The sequence shown here is derived from an EMBL/GenBank/DDBJ whole genome shotgun (WGS) entry which is preliminary data.</text>
</comment>
<feature type="domain" description="Alfin N-terminal" evidence="1">
    <location>
        <begin position="82"/>
        <end position="168"/>
    </location>
</feature>
<gene>
    <name evidence="2" type="ORF">LIER_39078</name>
</gene>
<evidence type="ECO:0000313" key="3">
    <source>
        <dbReference type="Proteomes" id="UP001454036"/>
    </source>
</evidence>
<dbReference type="GO" id="GO:0042393">
    <property type="term" value="F:histone binding"/>
    <property type="evidence" value="ECO:0007669"/>
    <property type="project" value="InterPro"/>
</dbReference>
<evidence type="ECO:0000259" key="1">
    <source>
        <dbReference type="Pfam" id="PF12165"/>
    </source>
</evidence>
<dbReference type="Proteomes" id="UP001454036">
    <property type="component" value="Unassembled WGS sequence"/>
</dbReference>
<name>A0AAV3QCK1_LITER</name>
<protein>
    <recommendedName>
        <fullName evidence="1">Alfin N-terminal domain-containing protein</fullName>
    </recommendedName>
</protein>
<dbReference type="AlphaFoldDB" id="A0AAV3QCK1"/>
<keyword evidence="3" id="KW-1185">Reference proteome</keyword>
<sequence>MSDPNPPTMEPAADVQDLMARRPLPAVNISNDVQRVTVEDICRGKYYLEYFRQAVPAVNISNDDQRVIFELETALKPPIFLTVEDICKAYFGRKKALKAAILNEFKQLYRECHPKKGKLSLLAFEDGTWEVVRFGSTNSIPHPIEIPERRTPRSFRFMLASKCDSWLYDQSMISCTDQAQWTEVSNITSRSARIGSLIPIKSKRKKQMKRNNMMILRTLVEEDDEEEEEEEAEMRAAME</sequence>
<dbReference type="GO" id="GO:0006355">
    <property type="term" value="P:regulation of DNA-templated transcription"/>
    <property type="evidence" value="ECO:0007669"/>
    <property type="project" value="InterPro"/>
</dbReference>
<dbReference type="InterPro" id="IPR021998">
    <property type="entry name" value="Alfin_N"/>
</dbReference>
<organism evidence="2 3">
    <name type="scientific">Lithospermum erythrorhizon</name>
    <name type="common">Purple gromwell</name>
    <name type="synonym">Lithospermum officinale var. erythrorhizon</name>
    <dbReference type="NCBI Taxonomy" id="34254"/>
    <lineage>
        <taxon>Eukaryota</taxon>
        <taxon>Viridiplantae</taxon>
        <taxon>Streptophyta</taxon>
        <taxon>Embryophyta</taxon>
        <taxon>Tracheophyta</taxon>
        <taxon>Spermatophyta</taxon>
        <taxon>Magnoliopsida</taxon>
        <taxon>eudicotyledons</taxon>
        <taxon>Gunneridae</taxon>
        <taxon>Pentapetalae</taxon>
        <taxon>asterids</taxon>
        <taxon>lamiids</taxon>
        <taxon>Boraginales</taxon>
        <taxon>Boraginaceae</taxon>
        <taxon>Boraginoideae</taxon>
        <taxon>Lithospermeae</taxon>
        <taxon>Lithospermum</taxon>
    </lineage>
</organism>
<dbReference type="Pfam" id="PF12165">
    <property type="entry name" value="Alfin"/>
    <property type="match status" value="1"/>
</dbReference>
<proteinExistence type="predicted"/>